<keyword evidence="2" id="KW-1185">Reference proteome</keyword>
<evidence type="ECO:0000313" key="2">
    <source>
        <dbReference type="Proteomes" id="UP000887540"/>
    </source>
</evidence>
<evidence type="ECO:0000256" key="1">
    <source>
        <dbReference type="SAM" id="Phobius"/>
    </source>
</evidence>
<accession>A0A914EP46</accession>
<dbReference type="Gene3D" id="1.20.1070.10">
    <property type="entry name" value="Rhodopsin 7-helix transmembrane proteins"/>
    <property type="match status" value="1"/>
</dbReference>
<feature type="transmembrane region" description="Helical" evidence="1">
    <location>
        <begin position="14"/>
        <end position="32"/>
    </location>
</feature>
<keyword evidence="1" id="KW-0472">Membrane</keyword>
<sequence length="211" mass="24160">MGSTQTNLILSRKVYNIIAMFIFPVGFAIGYVPPYVMTCCKVIYSYKSFSINFVALVYDPIQDEYVLLDRVTYEYVHRPLFIIATIIPIVCYTYVFGYTFWMKQQMKTINSNIRAEIIRSILFALVFFCYMCSWIYFDLMIVVGIVNASSAINITSMLFIVLEAAANGILQATMIKTVRTAIRKTFSTVMTSKKKKTAVVVQRTIQSVTTF</sequence>
<organism evidence="2 3">
    <name type="scientific">Acrobeloides nanus</name>
    <dbReference type="NCBI Taxonomy" id="290746"/>
    <lineage>
        <taxon>Eukaryota</taxon>
        <taxon>Metazoa</taxon>
        <taxon>Ecdysozoa</taxon>
        <taxon>Nematoda</taxon>
        <taxon>Chromadorea</taxon>
        <taxon>Rhabditida</taxon>
        <taxon>Tylenchina</taxon>
        <taxon>Cephalobomorpha</taxon>
        <taxon>Cephaloboidea</taxon>
        <taxon>Cephalobidae</taxon>
        <taxon>Acrobeloides</taxon>
    </lineage>
</organism>
<keyword evidence="1" id="KW-0812">Transmembrane</keyword>
<dbReference type="AlphaFoldDB" id="A0A914EP46"/>
<proteinExistence type="predicted"/>
<protein>
    <submittedName>
        <fullName evidence="3">Uncharacterized protein</fullName>
    </submittedName>
</protein>
<dbReference type="SUPFAM" id="SSF81321">
    <property type="entry name" value="Family A G protein-coupled receptor-like"/>
    <property type="match status" value="1"/>
</dbReference>
<feature type="transmembrane region" description="Helical" evidence="1">
    <location>
        <begin position="121"/>
        <end position="145"/>
    </location>
</feature>
<reference evidence="3" key="1">
    <citation type="submission" date="2022-11" db="UniProtKB">
        <authorList>
            <consortium name="WormBaseParasite"/>
        </authorList>
    </citation>
    <scope>IDENTIFICATION</scope>
</reference>
<dbReference type="Proteomes" id="UP000887540">
    <property type="component" value="Unplaced"/>
</dbReference>
<name>A0A914EP46_9BILA</name>
<feature type="transmembrane region" description="Helical" evidence="1">
    <location>
        <begin position="81"/>
        <end position="101"/>
    </location>
</feature>
<keyword evidence="1" id="KW-1133">Transmembrane helix</keyword>
<feature type="transmembrane region" description="Helical" evidence="1">
    <location>
        <begin position="151"/>
        <end position="170"/>
    </location>
</feature>
<dbReference type="WBParaSite" id="ACRNAN_scaffold9934.g9986.t1">
    <property type="protein sequence ID" value="ACRNAN_scaffold9934.g9986.t1"/>
    <property type="gene ID" value="ACRNAN_scaffold9934.g9986"/>
</dbReference>
<evidence type="ECO:0000313" key="3">
    <source>
        <dbReference type="WBParaSite" id="ACRNAN_scaffold9934.g9986.t1"/>
    </source>
</evidence>